<feature type="region of interest" description="Disordered" evidence="1">
    <location>
        <begin position="350"/>
        <end position="389"/>
    </location>
</feature>
<feature type="region of interest" description="Disordered" evidence="1">
    <location>
        <begin position="541"/>
        <end position="650"/>
    </location>
</feature>
<feature type="compositionally biased region" description="Polar residues" evidence="1">
    <location>
        <begin position="364"/>
        <end position="389"/>
    </location>
</feature>
<gene>
    <name evidence="2" type="ORF">ZHD862_LOCUS30829</name>
</gene>
<evidence type="ECO:0000256" key="1">
    <source>
        <dbReference type="SAM" id="MobiDB-lite"/>
    </source>
</evidence>
<feature type="region of interest" description="Disordered" evidence="1">
    <location>
        <begin position="436"/>
        <end position="493"/>
    </location>
</feature>
<feature type="compositionally biased region" description="Polar residues" evidence="1">
    <location>
        <begin position="787"/>
        <end position="800"/>
    </location>
</feature>
<evidence type="ECO:0000313" key="3">
    <source>
        <dbReference type="Proteomes" id="UP000663864"/>
    </source>
</evidence>
<protein>
    <submittedName>
        <fullName evidence="2">Uncharacterized protein</fullName>
    </submittedName>
</protein>
<comment type="caution">
    <text evidence="2">The sequence shown here is derived from an EMBL/GenBank/DDBJ whole genome shotgun (WGS) entry which is preliminary data.</text>
</comment>
<feature type="compositionally biased region" description="Low complexity" evidence="1">
    <location>
        <begin position="721"/>
        <end position="735"/>
    </location>
</feature>
<sequence length="800" mass="87912">MADKNFLLNTDMTQSISIDPSALLTTSTINALHFPDLTTSGISDSGGGGGGGGGSNRIINLNLDGVGMCESMTESFCSINGQDETIIGNNINGLQHDASTINNLKNLGKKESLNTQKKRRSRKAQYDAATDGLLSLDKIETVHIDDEHHETDDTWLFQIPGGGNKNNLTSENIFSWVHKEFKENDINATKHRLLCKLDDMSHARTIRSLSCHNFAANQTSDGVKRSSTEQQVNPGININKNKFILHPQISLSDLLENALYLTEIFTLSSKKLQLSTISLDSIEKDHDQFDLFLYDSLNDESSDDDNEQFYDCSNDTPLIQTITNERQLIEQLTRRYSSLDSLDNYDNRLSRSKPVTNVGRMTSPLRTSTPIFNTSGNTRPTSPISSSPLRHTITITNNTVRSREVSKEREREPLDYTDLEVMAKVQLENLRQAERQGPLSKRFGGSSNTLLSTDSRDVSPSSVFGGTRNTSPVGNNGYITPRRSYSPSPAAAGGRIPIRKNSFVVTESQYTHVLPSVSPRATSPAIRTGQWSGRVTPSALETYQQGQKPPLVPRSAIGRNGIKPNNHRRSNTQTISTNIPNGYDLPDVTDTKPSTSINRISTTPTNSSNTNRPRPPISRPLQSYRGSQTSYNNNVKVPPAPQKNIKKSTNDFGTTYTAKQFVSNDNNLLNDVSNKPLTTPNRSQIVSQRRTPTQSSVEKLPPSSSSVDMMATTLVNNEQTSIPRSSSSLSQSRKSGIPTIGKPRPSISTATRPTSTNVIPSSQSSDSMMVTRNIRTPATAARPQIPDNMSPTSSWNEGCF</sequence>
<feature type="compositionally biased region" description="Polar residues" evidence="1">
    <location>
        <begin position="746"/>
        <end position="776"/>
    </location>
</feature>
<feature type="region of interest" description="Disordered" evidence="1">
    <location>
        <begin position="666"/>
        <end position="800"/>
    </location>
</feature>
<evidence type="ECO:0000313" key="2">
    <source>
        <dbReference type="EMBL" id="CAF1356165.1"/>
    </source>
</evidence>
<feature type="compositionally biased region" description="Low complexity" evidence="1">
    <location>
        <begin position="593"/>
        <end position="612"/>
    </location>
</feature>
<proteinExistence type="predicted"/>
<reference evidence="2" key="1">
    <citation type="submission" date="2021-02" db="EMBL/GenBank/DDBJ databases">
        <authorList>
            <person name="Nowell W R."/>
        </authorList>
    </citation>
    <scope>NUCLEOTIDE SEQUENCE</scope>
</reference>
<feature type="compositionally biased region" description="Polar residues" evidence="1">
    <location>
        <begin position="624"/>
        <end position="635"/>
    </location>
</feature>
<feature type="compositionally biased region" description="Polar residues" evidence="1">
    <location>
        <begin position="571"/>
        <end position="580"/>
    </location>
</feature>
<feature type="compositionally biased region" description="Low complexity" evidence="1">
    <location>
        <begin position="695"/>
        <end position="707"/>
    </location>
</feature>
<organism evidence="2 3">
    <name type="scientific">Rotaria sordida</name>
    <dbReference type="NCBI Taxonomy" id="392033"/>
    <lineage>
        <taxon>Eukaryota</taxon>
        <taxon>Metazoa</taxon>
        <taxon>Spiralia</taxon>
        <taxon>Gnathifera</taxon>
        <taxon>Rotifera</taxon>
        <taxon>Eurotatoria</taxon>
        <taxon>Bdelloidea</taxon>
        <taxon>Philodinida</taxon>
        <taxon>Philodinidae</taxon>
        <taxon>Rotaria</taxon>
    </lineage>
</organism>
<feature type="compositionally biased region" description="Polar residues" evidence="1">
    <location>
        <begin position="675"/>
        <end position="694"/>
    </location>
</feature>
<feature type="compositionally biased region" description="Polar residues" evidence="1">
    <location>
        <begin position="445"/>
        <end position="487"/>
    </location>
</feature>
<dbReference type="Proteomes" id="UP000663864">
    <property type="component" value="Unassembled WGS sequence"/>
</dbReference>
<dbReference type="EMBL" id="CAJNOT010002975">
    <property type="protein sequence ID" value="CAF1356165.1"/>
    <property type="molecule type" value="Genomic_DNA"/>
</dbReference>
<name>A0A815HRH0_9BILA</name>
<dbReference type="AlphaFoldDB" id="A0A815HRH0"/>
<accession>A0A815HRH0</accession>